<dbReference type="Proteomes" id="UP001139104">
    <property type="component" value="Unassembled WGS sequence"/>
</dbReference>
<comment type="similarity">
    <text evidence="1">Belongs to the short-chain fatty acyl-CoA assimilation regulator (ScfR) family.</text>
</comment>
<dbReference type="CDD" id="cd00093">
    <property type="entry name" value="HTH_XRE"/>
    <property type="match status" value="1"/>
</dbReference>
<dbReference type="InterPro" id="IPR001387">
    <property type="entry name" value="Cro/C1-type_HTH"/>
</dbReference>
<proteinExistence type="inferred from homology"/>
<evidence type="ECO:0000256" key="1">
    <source>
        <dbReference type="ARBA" id="ARBA00007227"/>
    </source>
</evidence>
<dbReference type="Gene3D" id="1.10.260.40">
    <property type="entry name" value="lambda repressor-like DNA-binding domains"/>
    <property type="match status" value="1"/>
</dbReference>
<dbReference type="InterPro" id="IPR010982">
    <property type="entry name" value="Lambda_DNA-bd_dom_sf"/>
</dbReference>
<dbReference type="RefSeq" id="WP_272884829.1">
    <property type="nucleotide sequence ID" value="NZ_JAIVFK010000008.1"/>
</dbReference>
<name>A0ABS9Z256_9HYPH</name>
<evidence type="ECO:0000259" key="3">
    <source>
        <dbReference type="PROSITE" id="PS50943"/>
    </source>
</evidence>
<feature type="region of interest" description="Disordered" evidence="2">
    <location>
        <begin position="377"/>
        <end position="398"/>
    </location>
</feature>
<accession>A0ABS9Z256</accession>
<keyword evidence="5" id="KW-1185">Reference proteome</keyword>
<dbReference type="SMART" id="SM00530">
    <property type="entry name" value="HTH_XRE"/>
    <property type="match status" value="1"/>
</dbReference>
<organism evidence="4 5">
    <name type="scientific">Candidatus Rhodoblastus alkanivorans</name>
    <dbReference type="NCBI Taxonomy" id="2954117"/>
    <lineage>
        <taxon>Bacteria</taxon>
        <taxon>Pseudomonadati</taxon>
        <taxon>Pseudomonadota</taxon>
        <taxon>Alphaproteobacteria</taxon>
        <taxon>Hyphomicrobiales</taxon>
        <taxon>Rhodoblastaceae</taxon>
        <taxon>Rhodoblastus</taxon>
    </lineage>
</organism>
<reference evidence="4" key="1">
    <citation type="journal article" date="2022" name="ISME J.">
        <title>Identification of active gaseous-alkane degraders at natural gas seeps.</title>
        <authorList>
            <person name="Farhan Ul Haque M."/>
            <person name="Hernandez M."/>
            <person name="Crombie A.T."/>
            <person name="Murrell J.C."/>
        </authorList>
    </citation>
    <scope>NUCLEOTIDE SEQUENCE</scope>
    <source>
        <strain evidence="4">PC2</strain>
    </source>
</reference>
<dbReference type="Pfam" id="PF06114">
    <property type="entry name" value="Peptidase_M78"/>
    <property type="match status" value="1"/>
</dbReference>
<dbReference type="PROSITE" id="PS50943">
    <property type="entry name" value="HTH_CROC1"/>
    <property type="match status" value="1"/>
</dbReference>
<evidence type="ECO:0000256" key="2">
    <source>
        <dbReference type="SAM" id="MobiDB-lite"/>
    </source>
</evidence>
<dbReference type="EMBL" id="JAIVFP010000001">
    <property type="protein sequence ID" value="MCI4681272.1"/>
    <property type="molecule type" value="Genomic_DNA"/>
</dbReference>
<comment type="caution">
    <text evidence="4">The sequence shown here is derived from an EMBL/GenBank/DDBJ whole genome shotgun (WGS) entry which is preliminary data.</text>
</comment>
<evidence type="ECO:0000313" key="4">
    <source>
        <dbReference type="EMBL" id="MCI4681272.1"/>
    </source>
</evidence>
<dbReference type="InterPro" id="IPR052345">
    <property type="entry name" value="Rad_response_metalloprotease"/>
</dbReference>
<dbReference type="Pfam" id="PF01381">
    <property type="entry name" value="HTH_3"/>
    <property type="match status" value="1"/>
</dbReference>
<dbReference type="SUPFAM" id="SSF47413">
    <property type="entry name" value="lambda repressor-like DNA-binding domains"/>
    <property type="match status" value="1"/>
</dbReference>
<sequence>MPIGTPGFEPGRLTEARAARRIPSMSALARAMSLNPSTVSRWEDGSSAPDPETLTRLAAFLGVRPEFFFRPEHVSARPTFLRSLSSTLVRDLQYQSAQMRWLQEISHAVEHYVDLPAVDIPDVMAGASYHQLRDEDLERIALDLRRHWRLGDGPCGDMVPLLERFGFIVGVIEMGTVKLDGLCSWSPIDDRPHILLASDKMSFARRQMDAAHEMAHAILHRNVTEEQLKRDLKLIETQAFRLASAFLLPSTTYPVEMRFPSLATMVTAKERWRVSIKAQIKRLADLDAIPGDFATHLYKLYSAKGWTKEEPFDRQWTPGEPRVLRDALHLIVDEGVRSKSDLLALEFTIPAGDVENLTGLPPGWFIHEAATVVRLKPNPGQASGGSETGEVISFPRKG</sequence>
<gene>
    <name evidence="4" type="ORF">K2U94_00530</name>
</gene>
<dbReference type="InterPro" id="IPR010359">
    <property type="entry name" value="IrrE_HExxH"/>
</dbReference>
<dbReference type="PANTHER" id="PTHR43236">
    <property type="entry name" value="ANTITOXIN HIGA1"/>
    <property type="match status" value="1"/>
</dbReference>
<evidence type="ECO:0000313" key="5">
    <source>
        <dbReference type="Proteomes" id="UP001139104"/>
    </source>
</evidence>
<feature type="domain" description="HTH cro/C1-type" evidence="3">
    <location>
        <begin position="24"/>
        <end position="68"/>
    </location>
</feature>
<dbReference type="PANTHER" id="PTHR43236:SF1">
    <property type="entry name" value="BLL7220 PROTEIN"/>
    <property type="match status" value="1"/>
</dbReference>
<protein>
    <submittedName>
        <fullName evidence="4">XRE family transcriptional regulator</fullName>
    </submittedName>
</protein>